<dbReference type="EMBL" id="KN832885">
    <property type="protein sequence ID" value="KIM96111.1"/>
    <property type="molecule type" value="Genomic_DNA"/>
</dbReference>
<dbReference type="STRING" id="913774.A0A0C3H0W4"/>
<dbReference type="InterPro" id="IPR013785">
    <property type="entry name" value="Aldolase_TIM"/>
</dbReference>
<feature type="domain" description="NADH:flavin oxidoreductase/NADH oxidase N-terminal" evidence="5">
    <location>
        <begin position="14"/>
        <end position="365"/>
    </location>
</feature>
<dbReference type="InterPro" id="IPR051799">
    <property type="entry name" value="NADH_flavin_oxidoreductase"/>
</dbReference>
<keyword evidence="3" id="KW-0288">FMN</keyword>
<evidence type="ECO:0000256" key="4">
    <source>
        <dbReference type="ARBA" id="ARBA00023002"/>
    </source>
</evidence>
<dbReference type="Proteomes" id="UP000054321">
    <property type="component" value="Unassembled WGS sequence"/>
</dbReference>
<dbReference type="AlphaFoldDB" id="A0A0C3H0W4"/>
<reference evidence="7" key="2">
    <citation type="submission" date="2015-01" db="EMBL/GenBank/DDBJ databases">
        <title>Evolutionary Origins and Diversification of the Mycorrhizal Mutualists.</title>
        <authorList>
            <consortium name="DOE Joint Genome Institute"/>
            <consortium name="Mycorrhizal Genomics Consortium"/>
            <person name="Kohler A."/>
            <person name="Kuo A."/>
            <person name="Nagy L.G."/>
            <person name="Floudas D."/>
            <person name="Copeland A."/>
            <person name="Barry K.W."/>
            <person name="Cichocki N."/>
            <person name="Veneault-Fourrey C."/>
            <person name="LaButti K."/>
            <person name="Lindquist E.A."/>
            <person name="Lipzen A."/>
            <person name="Lundell T."/>
            <person name="Morin E."/>
            <person name="Murat C."/>
            <person name="Riley R."/>
            <person name="Ohm R."/>
            <person name="Sun H."/>
            <person name="Tunlid A."/>
            <person name="Henrissat B."/>
            <person name="Grigoriev I.V."/>
            <person name="Hibbett D.S."/>
            <person name="Martin F."/>
        </authorList>
    </citation>
    <scope>NUCLEOTIDE SEQUENCE [LARGE SCALE GENOMIC DNA]</scope>
    <source>
        <strain evidence="7">Zn</strain>
    </source>
</reference>
<dbReference type="InterPro" id="IPR001155">
    <property type="entry name" value="OxRdtase_FMN_N"/>
</dbReference>
<name>A0A0C3H0W4_OIDMZ</name>
<keyword evidence="2" id="KW-0285">Flavoprotein</keyword>
<protein>
    <recommendedName>
        <fullName evidence="5">NADH:flavin oxidoreductase/NADH oxidase N-terminal domain-containing protein</fullName>
    </recommendedName>
</protein>
<dbReference type="SUPFAM" id="SSF51395">
    <property type="entry name" value="FMN-linked oxidoreductases"/>
    <property type="match status" value="1"/>
</dbReference>
<dbReference type="PANTHER" id="PTHR43656:SF2">
    <property type="entry name" value="BINDING OXIDOREDUCTASE, PUTATIVE (AFU_ORTHOLOGUE AFUA_2G08260)-RELATED"/>
    <property type="match status" value="1"/>
</dbReference>
<dbReference type="Pfam" id="PF00724">
    <property type="entry name" value="Oxidored_FMN"/>
    <property type="match status" value="1"/>
</dbReference>
<sequence length="433" mass="47487">MLLSEEITLPCGLRLPNRLCKAAMAESMSPSHIPDKRHARAYEDWADGGWGLILTGNVQIGDTYLGTPEDVAILKRPSAAAKEIKDCWNVWASTCQRNGTPAIVQINHPGRQSPFWCGRRSFFAKTIAPSPVELNLGSSVVERYAVSFVFGTPRELTIEEISGEGGIIDQYVEAAKVSFDAGFKGVQLHGAHGYLLTQFLSPRTNLRTDEFGGSSAKRAEIVLRIIHGIRKVTNREFCIGIKMNSVDASTSDSVSDVLEQIKLIVEAGIDFIEISGGTYENALMTRVTDALPDPDSAATKKTAARESFFLEFAKTVRDTFPNLILMVTGGFRSRVGMEEAITSGACDLIGIGRPSAVLPKLPKEIILNTEEVSDEEAHVALTPVQIPFLVWMIPIKQVGAGFQTEYYGQQIRRMGNGLRPRDTRLRASEMGRL</sequence>
<dbReference type="HOGENOM" id="CLU_012153_6_2_1"/>
<gene>
    <name evidence="6" type="ORF">OIDMADRAFT_170807</name>
</gene>
<dbReference type="InParanoid" id="A0A0C3H0W4"/>
<organism evidence="6 7">
    <name type="scientific">Oidiodendron maius (strain Zn)</name>
    <dbReference type="NCBI Taxonomy" id="913774"/>
    <lineage>
        <taxon>Eukaryota</taxon>
        <taxon>Fungi</taxon>
        <taxon>Dikarya</taxon>
        <taxon>Ascomycota</taxon>
        <taxon>Pezizomycotina</taxon>
        <taxon>Leotiomycetes</taxon>
        <taxon>Leotiomycetes incertae sedis</taxon>
        <taxon>Myxotrichaceae</taxon>
        <taxon>Oidiodendron</taxon>
    </lineage>
</organism>
<dbReference type="PANTHER" id="PTHR43656">
    <property type="entry name" value="BINDING OXIDOREDUCTASE, PUTATIVE (AFU_ORTHOLOGUE AFUA_2G08260)-RELATED"/>
    <property type="match status" value="1"/>
</dbReference>
<evidence type="ECO:0000259" key="5">
    <source>
        <dbReference type="Pfam" id="PF00724"/>
    </source>
</evidence>
<dbReference type="Gene3D" id="3.20.20.70">
    <property type="entry name" value="Aldolase class I"/>
    <property type="match status" value="1"/>
</dbReference>
<evidence type="ECO:0000313" key="6">
    <source>
        <dbReference type="EMBL" id="KIM96111.1"/>
    </source>
</evidence>
<evidence type="ECO:0000256" key="2">
    <source>
        <dbReference type="ARBA" id="ARBA00022630"/>
    </source>
</evidence>
<accession>A0A0C3H0W4</accession>
<keyword evidence="7" id="KW-1185">Reference proteome</keyword>
<dbReference type="OrthoDB" id="1663137at2759"/>
<reference evidence="6 7" key="1">
    <citation type="submission" date="2014-04" db="EMBL/GenBank/DDBJ databases">
        <authorList>
            <consortium name="DOE Joint Genome Institute"/>
            <person name="Kuo A."/>
            <person name="Martino E."/>
            <person name="Perotto S."/>
            <person name="Kohler A."/>
            <person name="Nagy L.G."/>
            <person name="Floudas D."/>
            <person name="Copeland A."/>
            <person name="Barry K.W."/>
            <person name="Cichocki N."/>
            <person name="Veneault-Fourrey C."/>
            <person name="LaButti K."/>
            <person name="Lindquist E.A."/>
            <person name="Lipzen A."/>
            <person name="Lundell T."/>
            <person name="Morin E."/>
            <person name="Murat C."/>
            <person name="Sun H."/>
            <person name="Tunlid A."/>
            <person name="Henrissat B."/>
            <person name="Grigoriev I.V."/>
            <person name="Hibbett D.S."/>
            <person name="Martin F."/>
            <person name="Nordberg H.P."/>
            <person name="Cantor M.N."/>
            <person name="Hua S.X."/>
        </authorList>
    </citation>
    <scope>NUCLEOTIDE SEQUENCE [LARGE SCALE GENOMIC DNA]</scope>
    <source>
        <strain evidence="6 7">Zn</strain>
    </source>
</reference>
<evidence type="ECO:0000256" key="3">
    <source>
        <dbReference type="ARBA" id="ARBA00022643"/>
    </source>
</evidence>
<comment type="similarity">
    <text evidence="1">Belongs to the NADH:flavin oxidoreductase/NADH oxidase family.</text>
</comment>
<dbReference type="GO" id="GO:0010181">
    <property type="term" value="F:FMN binding"/>
    <property type="evidence" value="ECO:0007669"/>
    <property type="project" value="InterPro"/>
</dbReference>
<dbReference type="GO" id="GO:0016491">
    <property type="term" value="F:oxidoreductase activity"/>
    <property type="evidence" value="ECO:0007669"/>
    <property type="project" value="UniProtKB-KW"/>
</dbReference>
<proteinExistence type="inferred from homology"/>
<keyword evidence="4" id="KW-0560">Oxidoreductase</keyword>
<evidence type="ECO:0000256" key="1">
    <source>
        <dbReference type="ARBA" id="ARBA00005979"/>
    </source>
</evidence>
<evidence type="ECO:0000313" key="7">
    <source>
        <dbReference type="Proteomes" id="UP000054321"/>
    </source>
</evidence>